<dbReference type="InterPro" id="IPR021268">
    <property type="entry name" value="DUF2845"/>
</dbReference>
<dbReference type="Proteomes" id="UP000272613">
    <property type="component" value="Unassembled WGS sequence"/>
</dbReference>
<dbReference type="Pfam" id="PF11006">
    <property type="entry name" value="DUF2845"/>
    <property type="match status" value="1"/>
</dbReference>
<evidence type="ECO:0000313" key="2">
    <source>
        <dbReference type="EMBL" id="RMS00955.1"/>
    </source>
</evidence>
<evidence type="ECO:0000256" key="1">
    <source>
        <dbReference type="SAM" id="SignalP"/>
    </source>
</evidence>
<feature type="chain" id="PRO_5044215572" description="DUF2845 domain-containing protein" evidence="1">
    <location>
        <begin position="25"/>
        <end position="105"/>
    </location>
</feature>
<feature type="signal peptide" evidence="1">
    <location>
        <begin position="1"/>
        <end position="24"/>
    </location>
</feature>
<dbReference type="AlphaFoldDB" id="A0AB37QR95"/>
<evidence type="ECO:0008006" key="4">
    <source>
        <dbReference type="Google" id="ProtNLM"/>
    </source>
</evidence>
<reference evidence="2 3" key="1">
    <citation type="submission" date="2018-08" db="EMBL/GenBank/DDBJ databases">
        <title>Recombination of ecologically and evolutionarily significant loci maintains genetic cohesion in the Pseudomonas syringae species complex.</title>
        <authorList>
            <person name="Dillon M."/>
            <person name="Thakur S."/>
            <person name="Almeida R.N.D."/>
            <person name="Weir B.S."/>
            <person name="Guttman D.S."/>
        </authorList>
    </citation>
    <scope>NUCLEOTIDE SEQUENCE [LARGE SCALE GENOMIC DNA]</scope>
    <source>
        <strain evidence="2 3">ICMP 5019</strain>
    </source>
</reference>
<keyword evidence="1" id="KW-0732">Signal</keyword>
<protein>
    <recommendedName>
        <fullName evidence="4">DUF2845 domain-containing protein</fullName>
    </recommendedName>
</protein>
<sequence>MRIKMLINLTLTLAAGSVALPSLASTLRCGNQLISTGDRTFEVQQKCGAPASQEVTGTQETFSADYRRAETVKIEEWIYGPDNGMYQYLHFEGGRLVRIDSRRGR</sequence>
<accession>A0AB37QR95</accession>
<name>A0AB37QR95_9PSED</name>
<gene>
    <name evidence="2" type="ORF">ALP74_04068</name>
</gene>
<dbReference type="EMBL" id="RBSH01000165">
    <property type="protein sequence ID" value="RMS00955.1"/>
    <property type="molecule type" value="Genomic_DNA"/>
</dbReference>
<comment type="caution">
    <text evidence="2">The sequence shown here is derived from an EMBL/GenBank/DDBJ whole genome shotgun (WGS) entry which is preliminary data.</text>
</comment>
<evidence type="ECO:0000313" key="3">
    <source>
        <dbReference type="Proteomes" id="UP000272613"/>
    </source>
</evidence>
<organism evidence="2 3">
    <name type="scientific">Pseudomonas coronafaciens pv. garcae</name>
    <dbReference type="NCBI Taxonomy" id="251653"/>
    <lineage>
        <taxon>Bacteria</taxon>
        <taxon>Pseudomonadati</taxon>
        <taxon>Pseudomonadota</taxon>
        <taxon>Gammaproteobacteria</taxon>
        <taxon>Pseudomonadales</taxon>
        <taxon>Pseudomonadaceae</taxon>
        <taxon>Pseudomonas</taxon>
        <taxon>Pseudomonas coronafaciens</taxon>
    </lineage>
</organism>
<proteinExistence type="predicted"/>